<comment type="caution">
    <text evidence="2">The sequence shown here is derived from an EMBL/GenBank/DDBJ whole genome shotgun (WGS) entry which is preliminary data.</text>
</comment>
<organism evidence="2 3">
    <name type="scientific">Phialemonium thermophilum</name>
    <dbReference type="NCBI Taxonomy" id="223376"/>
    <lineage>
        <taxon>Eukaryota</taxon>
        <taxon>Fungi</taxon>
        <taxon>Dikarya</taxon>
        <taxon>Ascomycota</taxon>
        <taxon>Pezizomycotina</taxon>
        <taxon>Sordariomycetes</taxon>
        <taxon>Sordariomycetidae</taxon>
        <taxon>Cephalothecales</taxon>
        <taxon>Cephalothecaceae</taxon>
        <taxon>Phialemonium</taxon>
    </lineage>
</organism>
<dbReference type="EMBL" id="JAZHXJ010002295">
    <property type="protein sequence ID" value="KAL1839729.1"/>
    <property type="molecule type" value="Genomic_DNA"/>
</dbReference>
<sequence length="69" mass="7133">MSRTELLSTCSSALVKRCRSAPGSMALSSRGHVSLARFSRRRAAARSSRSWAAPPGGAPRPAPAARGGP</sequence>
<evidence type="ECO:0000313" key="2">
    <source>
        <dbReference type="EMBL" id="KAL1839729.1"/>
    </source>
</evidence>
<evidence type="ECO:0000313" key="3">
    <source>
        <dbReference type="Proteomes" id="UP001586593"/>
    </source>
</evidence>
<accession>A0ABR3VD03</accession>
<keyword evidence="3" id="KW-1185">Reference proteome</keyword>
<evidence type="ECO:0000256" key="1">
    <source>
        <dbReference type="SAM" id="MobiDB-lite"/>
    </source>
</evidence>
<proteinExistence type="predicted"/>
<gene>
    <name evidence="2" type="ORF">VTK73DRAFT_3934</name>
</gene>
<feature type="compositionally biased region" description="Low complexity" evidence="1">
    <location>
        <begin position="45"/>
        <end position="55"/>
    </location>
</feature>
<name>A0ABR3VD03_9PEZI</name>
<feature type="region of interest" description="Disordered" evidence="1">
    <location>
        <begin position="38"/>
        <end position="69"/>
    </location>
</feature>
<dbReference type="Proteomes" id="UP001586593">
    <property type="component" value="Unassembled WGS sequence"/>
</dbReference>
<protein>
    <submittedName>
        <fullName evidence="2">Uncharacterized protein</fullName>
    </submittedName>
</protein>
<reference evidence="2 3" key="1">
    <citation type="journal article" date="2024" name="Commun. Biol.">
        <title>Comparative genomic analysis of thermophilic fungi reveals convergent evolutionary adaptations and gene losses.</title>
        <authorList>
            <person name="Steindorff A.S."/>
            <person name="Aguilar-Pontes M.V."/>
            <person name="Robinson A.J."/>
            <person name="Andreopoulos B."/>
            <person name="LaButti K."/>
            <person name="Kuo A."/>
            <person name="Mondo S."/>
            <person name="Riley R."/>
            <person name="Otillar R."/>
            <person name="Haridas S."/>
            <person name="Lipzen A."/>
            <person name="Grimwood J."/>
            <person name="Schmutz J."/>
            <person name="Clum A."/>
            <person name="Reid I.D."/>
            <person name="Moisan M.C."/>
            <person name="Butler G."/>
            <person name="Nguyen T.T.M."/>
            <person name="Dewar K."/>
            <person name="Conant G."/>
            <person name="Drula E."/>
            <person name="Henrissat B."/>
            <person name="Hansel C."/>
            <person name="Singer S."/>
            <person name="Hutchinson M.I."/>
            <person name="de Vries R.P."/>
            <person name="Natvig D.O."/>
            <person name="Powell A.J."/>
            <person name="Tsang A."/>
            <person name="Grigoriev I.V."/>
        </authorList>
    </citation>
    <scope>NUCLEOTIDE SEQUENCE [LARGE SCALE GENOMIC DNA]</scope>
    <source>
        <strain evidence="2 3">ATCC 24622</strain>
    </source>
</reference>